<dbReference type="SMART" id="SM00530">
    <property type="entry name" value="HTH_XRE"/>
    <property type="match status" value="1"/>
</dbReference>
<dbReference type="OrthoDB" id="11138at2157"/>
<dbReference type="GO" id="GO:0003677">
    <property type="term" value="F:DNA binding"/>
    <property type="evidence" value="ECO:0007669"/>
    <property type="project" value="InterPro"/>
</dbReference>
<evidence type="ECO:0000313" key="3">
    <source>
        <dbReference type="Proteomes" id="UP000027153"/>
    </source>
</evidence>
<name>A0A062UYQ4_9EURY</name>
<dbReference type="InterPro" id="IPR004451">
    <property type="entry name" value="MJ0586"/>
</dbReference>
<evidence type="ECO:0000259" key="1">
    <source>
        <dbReference type="PROSITE" id="PS50943"/>
    </source>
</evidence>
<organism evidence="2 3">
    <name type="scientific">Candidatus Methanoperedens nitratireducens</name>
    <dbReference type="NCBI Taxonomy" id="1392998"/>
    <lineage>
        <taxon>Archaea</taxon>
        <taxon>Methanobacteriati</taxon>
        <taxon>Methanobacteriota</taxon>
        <taxon>Stenosarchaea group</taxon>
        <taxon>Methanomicrobia</taxon>
        <taxon>Methanosarcinales</taxon>
        <taxon>ANME-2 cluster</taxon>
        <taxon>Candidatus Methanoperedentaceae</taxon>
        <taxon>Candidatus Methanoperedens</taxon>
    </lineage>
</organism>
<feature type="domain" description="HTH cro/C1-type" evidence="1">
    <location>
        <begin position="79"/>
        <end position="133"/>
    </location>
</feature>
<dbReference type="Pfam" id="PF01381">
    <property type="entry name" value="HTH_3"/>
    <property type="match status" value="1"/>
</dbReference>
<protein>
    <submittedName>
        <fullName evidence="2">Transcriptional regulator, XRE family</fullName>
    </submittedName>
</protein>
<dbReference type="RefSeq" id="WP_048090535.1">
    <property type="nucleotide sequence ID" value="NZ_JMIY01000003.1"/>
</dbReference>
<dbReference type="InterPro" id="IPR001387">
    <property type="entry name" value="Cro/C1-type_HTH"/>
</dbReference>
<dbReference type="Proteomes" id="UP000027153">
    <property type="component" value="Unassembled WGS sequence"/>
</dbReference>
<dbReference type="NCBIfam" id="TIGR00270">
    <property type="entry name" value="multiprotein bridging factor aMBF1"/>
    <property type="match status" value="1"/>
</dbReference>
<keyword evidence="3" id="KW-1185">Reference proteome</keyword>
<dbReference type="Gene3D" id="1.10.260.40">
    <property type="entry name" value="lambda repressor-like DNA-binding domains"/>
    <property type="match status" value="1"/>
</dbReference>
<evidence type="ECO:0000313" key="2">
    <source>
        <dbReference type="EMBL" id="KCZ72061.1"/>
    </source>
</evidence>
<sequence>MQCEICGSDIKGSPIRVTVEGTVLDVCGKCARYGKSSDKWTPVSRKISPTEKVVITRRPRRDVFDKIQDEIIPDYAQIIKKTRESHGLTIEELASRIMEKSTLLRKIEREELIPEDAIRKKLEIALNIKLTERVSSQDQRGGGFIRGTTLGDVAIIKKKAK</sequence>
<dbReference type="CDD" id="cd00093">
    <property type="entry name" value="HTH_XRE"/>
    <property type="match status" value="1"/>
</dbReference>
<reference evidence="2 3" key="1">
    <citation type="journal article" date="2013" name="Nature">
        <title>Anaerobic oxidation of methane coupled to nitrate reduction in a novel archaeal lineage.</title>
        <authorList>
            <person name="Haroon M.F."/>
            <person name="Hu S."/>
            <person name="Shi Y."/>
            <person name="Imelfort M."/>
            <person name="Keller J."/>
            <person name="Hugenholtz P."/>
            <person name="Yuan Z."/>
            <person name="Tyson G.W."/>
        </authorList>
    </citation>
    <scope>NUCLEOTIDE SEQUENCE [LARGE SCALE GENOMIC DNA]</scope>
    <source>
        <strain evidence="2 3">ANME-2d</strain>
    </source>
</reference>
<accession>A0A062UYQ4</accession>
<dbReference type="SUPFAM" id="SSF47413">
    <property type="entry name" value="lambda repressor-like DNA-binding domains"/>
    <property type="match status" value="1"/>
</dbReference>
<dbReference type="PROSITE" id="PS50943">
    <property type="entry name" value="HTH_CROC1"/>
    <property type="match status" value="1"/>
</dbReference>
<dbReference type="InterPro" id="IPR010982">
    <property type="entry name" value="Lambda_DNA-bd_dom_sf"/>
</dbReference>
<gene>
    <name evidence="2" type="ORF">ANME2D_01462</name>
</gene>
<proteinExistence type="predicted"/>
<comment type="caution">
    <text evidence="2">The sequence shown here is derived from an EMBL/GenBank/DDBJ whole genome shotgun (WGS) entry which is preliminary data.</text>
</comment>
<dbReference type="EMBL" id="JMIY01000003">
    <property type="protein sequence ID" value="KCZ72061.1"/>
    <property type="molecule type" value="Genomic_DNA"/>
</dbReference>
<dbReference type="AlphaFoldDB" id="A0A062UYQ4"/>